<reference evidence="5" key="1">
    <citation type="submission" date="2019-08" db="EMBL/GenBank/DDBJ databases">
        <title>The improved chromosome-level genome for the pearl oyster Pinctada fucata martensii using PacBio sequencing and Hi-C.</title>
        <authorList>
            <person name="Zheng Z."/>
        </authorList>
    </citation>
    <scope>NUCLEOTIDE SEQUENCE</scope>
    <source>
        <strain evidence="5">ZZ-2019</strain>
        <tissue evidence="5">Adductor muscle</tissue>
    </source>
</reference>
<dbReference type="Pfam" id="PF01234">
    <property type="entry name" value="NNMT_PNMT_TEMT"/>
    <property type="match status" value="1"/>
</dbReference>
<keyword evidence="3" id="KW-0808">Transferase</keyword>
<dbReference type="GO" id="GO:0008170">
    <property type="term" value="F:N-methyltransferase activity"/>
    <property type="evidence" value="ECO:0007669"/>
    <property type="project" value="TreeGrafter"/>
</dbReference>
<evidence type="ECO:0000256" key="3">
    <source>
        <dbReference type="ARBA" id="ARBA00022679"/>
    </source>
</evidence>
<evidence type="ECO:0000313" key="5">
    <source>
        <dbReference type="EMBL" id="KAK3107135.1"/>
    </source>
</evidence>
<dbReference type="Gene3D" id="3.40.50.150">
    <property type="entry name" value="Vaccinia Virus protein VP39"/>
    <property type="match status" value="1"/>
</dbReference>
<dbReference type="PANTHER" id="PTHR10867">
    <property type="entry name" value="NNMT/PNMT/TEMT FAMILY MEMBER"/>
    <property type="match status" value="1"/>
</dbReference>
<dbReference type="InterPro" id="IPR000940">
    <property type="entry name" value="NNMT_TEMT_trans"/>
</dbReference>
<dbReference type="GO" id="GO:0032259">
    <property type="term" value="P:methylation"/>
    <property type="evidence" value="ECO:0007669"/>
    <property type="project" value="UniProtKB-KW"/>
</dbReference>
<keyword evidence="6" id="KW-1185">Reference proteome</keyword>
<dbReference type="Proteomes" id="UP001186944">
    <property type="component" value="Unassembled WGS sequence"/>
</dbReference>
<dbReference type="PROSITE" id="PS51681">
    <property type="entry name" value="SAM_MT_NNMT_PNMT_TEMT"/>
    <property type="match status" value="1"/>
</dbReference>
<name>A0AA88YK46_PINIB</name>
<accession>A0AA88YK46</accession>
<proteinExistence type="inferred from homology"/>
<dbReference type="SUPFAM" id="SSF53335">
    <property type="entry name" value="S-adenosyl-L-methionine-dependent methyltransferases"/>
    <property type="match status" value="1"/>
</dbReference>
<gene>
    <name evidence="5" type="ORF">FSP39_007915</name>
</gene>
<dbReference type="EMBL" id="VSWD01000002">
    <property type="protein sequence ID" value="KAK3107135.1"/>
    <property type="molecule type" value="Genomic_DNA"/>
</dbReference>
<dbReference type="GO" id="GO:0005829">
    <property type="term" value="C:cytosol"/>
    <property type="evidence" value="ECO:0007669"/>
    <property type="project" value="TreeGrafter"/>
</dbReference>
<evidence type="ECO:0000256" key="4">
    <source>
        <dbReference type="ARBA" id="ARBA00022691"/>
    </source>
</evidence>
<evidence type="ECO:0008006" key="7">
    <source>
        <dbReference type="Google" id="ProtNLM"/>
    </source>
</evidence>
<dbReference type="AlphaFoldDB" id="A0AA88YK46"/>
<keyword evidence="4" id="KW-0949">S-adenosyl-L-methionine</keyword>
<organism evidence="5 6">
    <name type="scientific">Pinctada imbricata</name>
    <name type="common">Atlantic pearl-oyster</name>
    <name type="synonym">Pinctada martensii</name>
    <dbReference type="NCBI Taxonomy" id="66713"/>
    <lineage>
        <taxon>Eukaryota</taxon>
        <taxon>Metazoa</taxon>
        <taxon>Spiralia</taxon>
        <taxon>Lophotrochozoa</taxon>
        <taxon>Mollusca</taxon>
        <taxon>Bivalvia</taxon>
        <taxon>Autobranchia</taxon>
        <taxon>Pteriomorphia</taxon>
        <taxon>Pterioida</taxon>
        <taxon>Pterioidea</taxon>
        <taxon>Pteriidae</taxon>
        <taxon>Pinctada</taxon>
    </lineage>
</organism>
<evidence type="ECO:0000313" key="6">
    <source>
        <dbReference type="Proteomes" id="UP001186944"/>
    </source>
</evidence>
<protein>
    <recommendedName>
        <fullName evidence="7">Nicotinamide N-methyltransferase-like protein</fullName>
    </recommendedName>
</protein>
<evidence type="ECO:0000256" key="1">
    <source>
        <dbReference type="ARBA" id="ARBA00007996"/>
    </source>
</evidence>
<sequence>MAETRDYVSHFDPEVYLKSLYESMGSYEKGDIACFLQNTLHKIFNSEIQFGEKLLDIGSGPTIQSVLSASRRITRIDLTDFTPKNLQVLRDWKDGKRNEVEKLIRYEMKLAGDSRNVSERESEVRSKVHGIYRIDATTEQVFKESIPDDPQYDVITSSLCLEDVSTTLAGYKTAVRNVSKYLKKGGYFVLLGVIEESKYRIGDYIFLGTSLKAEEIRATWREHGFKILQWISDYPEDAAESKDVDNFFGMLAKKE</sequence>
<dbReference type="PANTHER" id="PTHR10867:SF17">
    <property type="entry name" value="NICOTINAMIDE N-METHYLTRANSFERASE"/>
    <property type="match status" value="1"/>
</dbReference>
<dbReference type="CDD" id="cd02440">
    <property type="entry name" value="AdoMet_MTases"/>
    <property type="match status" value="1"/>
</dbReference>
<comment type="similarity">
    <text evidence="1">Belongs to the class I-like SAM-binding methyltransferase superfamily. NNMT/PNMT/TEMT family.</text>
</comment>
<evidence type="ECO:0000256" key="2">
    <source>
        <dbReference type="ARBA" id="ARBA00022603"/>
    </source>
</evidence>
<keyword evidence="2" id="KW-0489">Methyltransferase</keyword>
<comment type="caution">
    <text evidence="5">The sequence shown here is derived from an EMBL/GenBank/DDBJ whole genome shotgun (WGS) entry which is preliminary data.</text>
</comment>
<dbReference type="InterPro" id="IPR029063">
    <property type="entry name" value="SAM-dependent_MTases_sf"/>
</dbReference>